<evidence type="ECO:0000313" key="3">
    <source>
        <dbReference type="Proteomes" id="UP000198611"/>
    </source>
</evidence>
<proteinExistence type="predicted"/>
<evidence type="ECO:0000256" key="1">
    <source>
        <dbReference type="SAM" id="SignalP"/>
    </source>
</evidence>
<feature type="signal peptide" evidence="1">
    <location>
        <begin position="1"/>
        <end position="19"/>
    </location>
</feature>
<dbReference type="STRING" id="1123397.SAMN05660831_01516"/>
<organism evidence="2 3">
    <name type="scientific">Thiohalospira halophila DSM 15071</name>
    <dbReference type="NCBI Taxonomy" id="1123397"/>
    <lineage>
        <taxon>Bacteria</taxon>
        <taxon>Pseudomonadati</taxon>
        <taxon>Pseudomonadota</taxon>
        <taxon>Gammaproteobacteria</taxon>
        <taxon>Thiohalospirales</taxon>
        <taxon>Thiohalospiraceae</taxon>
        <taxon>Thiohalospira</taxon>
    </lineage>
</organism>
<reference evidence="2 3" key="1">
    <citation type="submission" date="2016-10" db="EMBL/GenBank/DDBJ databases">
        <authorList>
            <person name="de Groot N.N."/>
        </authorList>
    </citation>
    <scope>NUCLEOTIDE SEQUENCE [LARGE SCALE GENOMIC DNA]</scope>
    <source>
        <strain evidence="2 3">HL3</strain>
    </source>
</reference>
<keyword evidence="3" id="KW-1185">Reference proteome</keyword>
<gene>
    <name evidence="2" type="ORF">SAMN05660831_01516</name>
</gene>
<protein>
    <submittedName>
        <fullName evidence="2">Uncharacterized protein</fullName>
    </submittedName>
</protein>
<keyword evidence="1" id="KW-0732">Signal</keyword>
<accession>A0A1I1RP72</accession>
<sequence length="53" mass="5294">MGRWLLALAGLAATATALAVTTDPLTFTGRGAESVTVTTEPLRFTGRAAGSGS</sequence>
<dbReference type="EMBL" id="FOMJ01000004">
    <property type="protein sequence ID" value="SFD35827.1"/>
    <property type="molecule type" value="Genomic_DNA"/>
</dbReference>
<dbReference type="Proteomes" id="UP000198611">
    <property type="component" value="Unassembled WGS sequence"/>
</dbReference>
<evidence type="ECO:0000313" key="2">
    <source>
        <dbReference type="EMBL" id="SFD35827.1"/>
    </source>
</evidence>
<dbReference type="RefSeq" id="WP_159433041.1">
    <property type="nucleotide sequence ID" value="NZ_FOMJ01000004.1"/>
</dbReference>
<dbReference type="AlphaFoldDB" id="A0A1I1RP72"/>
<name>A0A1I1RP72_9GAMM</name>
<feature type="chain" id="PRO_5011515102" evidence="1">
    <location>
        <begin position="20"/>
        <end position="53"/>
    </location>
</feature>